<dbReference type="SUPFAM" id="SSF111283">
    <property type="entry name" value="Putative modulator of DNA gyrase, PmbA/TldD"/>
    <property type="match status" value="1"/>
</dbReference>
<dbReference type="GO" id="GO:0006508">
    <property type="term" value="P:proteolysis"/>
    <property type="evidence" value="ECO:0007669"/>
    <property type="project" value="UniProtKB-KW"/>
</dbReference>
<dbReference type="Gene3D" id="3.30.2290.10">
    <property type="entry name" value="PmbA/TldD superfamily"/>
    <property type="match status" value="1"/>
</dbReference>
<dbReference type="InterPro" id="IPR035068">
    <property type="entry name" value="TldD/PmbA_N"/>
</dbReference>
<gene>
    <name evidence="7" type="ORF">G1H11_24095</name>
</gene>
<reference evidence="7 8" key="1">
    <citation type="submission" date="2020-02" db="EMBL/GenBank/DDBJ databases">
        <authorList>
            <person name="Li X.-J."/>
            <person name="Feng X.-M."/>
        </authorList>
    </citation>
    <scope>NUCLEOTIDE SEQUENCE [LARGE SCALE GENOMIC DNA]</scope>
    <source>
        <strain evidence="7 8">CGMCC 4.7225</strain>
    </source>
</reference>
<feature type="domain" description="Metalloprotease TldD/E C-terminal" evidence="6">
    <location>
        <begin position="250"/>
        <end position="499"/>
    </location>
</feature>
<dbReference type="EMBL" id="JAAGOB010000019">
    <property type="protein sequence ID" value="NED98386.1"/>
    <property type="molecule type" value="Genomic_DNA"/>
</dbReference>
<dbReference type="GO" id="GO:0005829">
    <property type="term" value="C:cytosol"/>
    <property type="evidence" value="ECO:0007669"/>
    <property type="project" value="TreeGrafter"/>
</dbReference>
<sequence length="508" mass="54935">MPHEIDPTFNALPSRVLADAALQRARDLGAHFAEFRLQRIRSQSMALRDANLEGSHDGEDCGFSVRVLADGTWGFAAAVDLTVDAAVSVAEQAVELAKVARTLSPLRVELADEPVHSDVTWVSAYGIDPFTVPHADKLELMAARSRRVLAQRGVDHVTAQLDQVLENKFYANSAGTITTQQRVRIQPVFEALGVDADSGRFDTMRTLAAPAGRGWEYVSGEDGMIAWDDALDELGPLLEEKLAAPGVDAGRYDLVVDPTNLWLTIHESVGHATELDRALGYEANYAGTSFATLDQLGSLRYGSPAMHVTGDRTTPHGLSTIGYDDEGVQTQRWDIVRDGVLVGYQLDRAMARANADTLGTSRSNGCAFAESATRFPVQRMANVSLQPAEGGPSVDELVSQVDDGIYVVGDKSWSIDQQRYNFQFTGQRFYRIRNGQLAGQLRDVAYQATTTDFWGSMAAVGGPQTYVLGGAFNCGKAQPGQLAPVSHGCPAALFRDINILNTAQEGAE</sequence>
<dbReference type="AlphaFoldDB" id="A0A6N9YTL8"/>
<dbReference type="PANTHER" id="PTHR30624:SF10">
    <property type="entry name" value="CONSERVED PROTEIN"/>
    <property type="match status" value="1"/>
</dbReference>
<name>A0A6N9YTL8_9ACTN</name>
<dbReference type="Pfam" id="PF19289">
    <property type="entry name" value="PmbA_TldD_3rd"/>
    <property type="match status" value="1"/>
</dbReference>
<dbReference type="InterPro" id="IPR051463">
    <property type="entry name" value="Peptidase_U62_metallo"/>
</dbReference>
<keyword evidence="8" id="KW-1185">Reference proteome</keyword>
<proteinExistence type="inferred from homology"/>
<evidence type="ECO:0000259" key="6">
    <source>
        <dbReference type="Pfam" id="PF19289"/>
    </source>
</evidence>
<organism evidence="7 8">
    <name type="scientific">Phytoactinopolyspora alkaliphila</name>
    <dbReference type="NCBI Taxonomy" id="1783498"/>
    <lineage>
        <taxon>Bacteria</taxon>
        <taxon>Bacillati</taxon>
        <taxon>Actinomycetota</taxon>
        <taxon>Actinomycetes</taxon>
        <taxon>Jiangellales</taxon>
        <taxon>Jiangellaceae</taxon>
        <taxon>Phytoactinopolyspora</taxon>
    </lineage>
</organism>
<evidence type="ECO:0000259" key="5">
    <source>
        <dbReference type="Pfam" id="PF01523"/>
    </source>
</evidence>
<dbReference type="InterPro" id="IPR002510">
    <property type="entry name" value="Metalloprtase-TldD/E_N"/>
</dbReference>
<comment type="similarity">
    <text evidence="1">Belongs to the peptidase U62 family.</text>
</comment>
<dbReference type="InterPro" id="IPR036059">
    <property type="entry name" value="TldD/PmbA_sf"/>
</dbReference>
<evidence type="ECO:0000256" key="3">
    <source>
        <dbReference type="ARBA" id="ARBA00022801"/>
    </source>
</evidence>
<evidence type="ECO:0000256" key="2">
    <source>
        <dbReference type="ARBA" id="ARBA00022670"/>
    </source>
</evidence>
<evidence type="ECO:0000256" key="4">
    <source>
        <dbReference type="ARBA" id="ARBA00023049"/>
    </source>
</evidence>
<comment type="caution">
    <text evidence="7">The sequence shown here is derived from an EMBL/GenBank/DDBJ whole genome shotgun (WGS) entry which is preliminary data.</text>
</comment>
<dbReference type="GO" id="GO:0008237">
    <property type="term" value="F:metallopeptidase activity"/>
    <property type="evidence" value="ECO:0007669"/>
    <property type="project" value="UniProtKB-KW"/>
</dbReference>
<keyword evidence="2" id="KW-0645">Protease</keyword>
<evidence type="ECO:0000313" key="7">
    <source>
        <dbReference type="EMBL" id="NED98386.1"/>
    </source>
</evidence>
<evidence type="ECO:0000313" key="8">
    <source>
        <dbReference type="Proteomes" id="UP000469185"/>
    </source>
</evidence>
<accession>A0A6N9YTL8</accession>
<dbReference type="InterPro" id="IPR045569">
    <property type="entry name" value="Metalloprtase-TldD/E_C"/>
</dbReference>
<dbReference type="Pfam" id="PF01523">
    <property type="entry name" value="PmbA_TldD_1st"/>
    <property type="match status" value="1"/>
</dbReference>
<dbReference type="FunFam" id="3.30.2290.10:FF:000003">
    <property type="entry name" value="Zinc-dependent protease, TldD/PmbA family"/>
    <property type="match status" value="1"/>
</dbReference>
<dbReference type="Proteomes" id="UP000469185">
    <property type="component" value="Unassembled WGS sequence"/>
</dbReference>
<dbReference type="PANTHER" id="PTHR30624">
    <property type="entry name" value="UNCHARACTERIZED PROTEIN TLDD AND PMBA"/>
    <property type="match status" value="1"/>
</dbReference>
<protein>
    <submittedName>
        <fullName evidence="7">TldD/PmbA family protein</fullName>
    </submittedName>
</protein>
<keyword evidence="3" id="KW-0378">Hydrolase</keyword>
<dbReference type="RefSeq" id="WP_163821167.1">
    <property type="nucleotide sequence ID" value="NZ_JAAGOB010000019.1"/>
</dbReference>
<keyword evidence="4" id="KW-0482">Metalloprotease</keyword>
<feature type="domain" description="Metalloprotease TldD/E N-terminal" evidence="5">
    <location>
        <begin position="33"/>
        <end position="97"/>
    </location>
</feature>
<evidence type="ECO:0000256" key="1">
    <source>
        <dbReference type="ARBA" id="ARBA00005836"/>
    </source>
</evidence>